<accession>A0A1H9BRA9</accession>
<dbReference type="EMBL" id="FOEI01000003">
    <property type="protein sequence ID" value="SEP91103.1"/>
    <property type="molecule type" value="Genomic_DNA"/>
</dbReference>
<name>A0A1H9BRA9_9FLAO</name>
<proteinExistence type="predicted"/>
<evidence type="ECO:0000313" key="2">
    <source>
        <dbReference type="Proteomes" id="UP000198648"/>
    </source>
</evidence>
<reference evidence="1 2" key="1">
    <citation type="submission" date="2016-10" db="EMBL/GenBank/DDBJ databases">
        <authorList>
            <person name="de Groot N.N."/>
        </authorList>
    </citation>
    <scope>NUCLEOTIDE SEQUENCE [LARGE SCALE GENOMIC DNA]</scope>
    <source>
        <strain evidence="1 2">DSM 27078</strain>
    </source>
</reference>
<dbReference type="AlphaFoldDB" id="A0A1H9BRA9"/>
<keyword evidence="2" id="KW-1185">Reference proteome</keyword>
<sequence length="70" mass="8324">MIWLDDNGNIVIRTEIKAKDVHEIHHMKKTVLDLLATQNKDFHNPDENFWAFELVKLLEPEPEQICLKKE</sequence>
<dbReference type="RefSeq" id="WP_091467236.1">
    <property type="nucleotide sequence ID" value="NZ_FOEI01000003.1"/>
</dbReference>
<gene>
    <name evidence="1" type="ORF">SAMN05444005_103146</name>
</gene>
<dbReference type="Proteomes" id="UP000198648">
    <property type="component" value="Unassembled WGS sequence"/>
</dbReference>
<dbReference type="STRING" id="1299341.SAMN05444005_103146"/>
<evidence type="ECO:0000313" key="1">
    <source>
        <dbReference type="EMBL" id="SEP91103.1"/>
    </source>
</evidence>
<protein>
    <submittedName>
        <fullName evidence="1">Uncharacterized protein</fullName>
    </submittedName>
</protein>
<organism evidence="1 2">
    <name type="scientific">Flavobacterium urocaniciphilum</name>
    <dbReference type="NCBI Taxonomy" id="1299341"/>
    <lineage>
        <taxon>Bacteria</taxon>
        <taxon>Pseudomonadati</taxon>
        <taxon>Bacteroidota</taxon>
        <taxon>Flavobacteriia</taxon>
        <taxon>Flavobacteriales</taxon>
        <taxon>Flavobacteriaceae</taxon>
        <taxon>Flavobacterium</taxon>
    </lineage>
</organism>